<feature type="binding site" evidence="11">
    <location>
        <position position="153"/>
    </location>
    <ligand>
        <name>UTP</name>
        <dbReference type="ChEBI" id="CHEBI:46398"/>
    </ligand>
</feature>
<protein>
    <recommendedName>
        <fullName evidence="4 9">UTP--glucose-1-phosphate uridylyltransferase</fullName>
        <ecNumber evidence="3 9">2.7.7.9</ecNumber>
    </recommendedName>
</protein>
<dbReference type="GO" id="GO:0006011">
    <property type="term" value="P:UDP-alpha-D-glucose metabolic process"/>
    <property type="evidence" value="ECO:0007669"/>
    <property type="project" value="UniProtKB-UniRule"/>
</dbReference>
<dbReference type="CDD" id="cd00897">
    <property type="entry name" value="UGPase_euk"/>
    <property type="match status" value="1"/>
</dbReference>
<keyword evidence="12" id="KW-1185">Reference proteome</keyword>
<evidence type="ECO:0000256" key="9">
    <source>
        <dbReference type="PIRNR" id="PIRNR000806"/>
    </source>
</evidence>
<dbReference type="WBParaSite" id="MBELARI_LOCUS7475">
    <property type="protein sequence ID" value="MBELARI_LOCUS7475"/>
    <property type="gene ID" value="MBELARI_LOCUS7475"/>
</dbReference>
<comment type="function">
    <text evidence="7">UTP--glucose-1-phosphate uridylyltransferase catalyzing the conversion of glucose-1-phosphate into UDP-glucose, a crucial precursor for the production of glycogen.</text>
</comment>
<evidence type="ECO:0000313" key="12">
    <source>
        <dbReference type="Proteomes" id="UP000887575"/>
    </source>
</evidence>
<dbReference type="Gene3D" id="3.90.550.10">
    <property type="entry name" value="Spore Coat Polysaccharide Biosynthesis Protein SpsA, Chain A"/>
    <property type="match status" value="1"/>
</dbReference>
<evidence type="ECO:0000256" key="3">
    <source>
        <dbReference type="ARBA" id="ARBA00012415"/>
    </source>
</evidence>
<evidence type="ECO:0000256" key="2">
    <source>
        <dbReference type="ARBA" id="ARBA00011823"/>
    </source>
</evidence>
<dbReference type="PIRSF" id="PIRSF000806">
    <property type="entry name" value="UDPGP"/>
    <property type="match status" value="1"/>
</dbReference>
<evidence type="ECO:0000256" key="5">
    <source>
        <dbReference type="ARBA" id="ARBA00022679"/>
    </source>
</evidence>
<proteinExistence type="inferred from homology"/>
<sequence length="450" mass="51750">MKIDAQRRNELLNRLDEWYEKSTGNDEKSKFDEVVFKKLYSQLLSENAYIDWKKWSFIKEKVQRNLDELPPFNSSKKTFLDRLVVVRLNGGLGTSMGCQGPKSFIGVKDGFSFLDLAFKQVKSEIPLLLMDSFNTFTETTERLAGRAVRQFEQSRCPRIYSDTLLPVEEESERWYPPGHGNIFASLAFSGELDRLLAEGRDIIFVSNIDNTGAVIEPAIAQFFVDADAEYAMECTLKTQADIKGGTLIEIDNHIMHLEIPQVPPQHLDDFCSTRVFKIFNTNNIWVNLRAVKRRLEEIRSEIIVNKKKLSNGREVIQLETSIGGSIRAFERAYCIHVPRARFLPVKKTDDLLTISSDLYKLQEDFSLKLSRSTPAPFVSLSSHFQEVDNFQKRFKNFPKMDDLRSLIVEGDVWFEEEVTLIGDVKIRAKNGERLVIDKRITLTDCEYSGE</sequence>
<evidence type="ECO:0000256" key="6">
    <source>
        <dbReference type="ARBA" id="ARBA00022695"/>
    </source>
</evidence>
<name>A0AAF3FK31_9BILA</name>
<evidence type="ECO:0000256" key="10">
    <source>
        <dbReference type="PIRSR" id="PIRSR000806-1"/>
    </source>
</evidence>
<dbReference type="Proteomes" id="UP000887575">
    <property type="component" value="Unassembled WGS sequence"/>
</dbReference>
<dbReference type="InterPro" id="IPR002618">
    <property type="entry name" value="UDPGP_fam"/>
</dbReference>
<dbReference type="FunFam" id="2.160.10.10:FF:000001">
    <property type="entry name" value="UTP--glucose-1-phosphate uridylyltransferase"/>
    <property type="match status" value="1"/>
</dbReference>
<evidence type="ECO:0000256" key="11">
    <source>
        <dbReference type="PIRSR" id="PIRSR000806-2"/>
    </source>
</evidence>
<feature type="binding site" evidence="11">
    <location>
        <position position="178"/>
    </location>
    <ligand>
        <name>UTP</name>
        <dbReference type="ChEBI" id="CHEBI:46398"/>
    </ligand>
</feature>
<feature type="binding site" evidence="10">
    <location>
        <position position="179"/>
    </location>
    <ligand>
        <name>substrate</name>
    </ligand>
</feature>
<dbReference type="PANTHER" id="PTHR43511">
    <property type="match status" value="1"/>
</dbReference>
<dbReference type="GO" id="GO:0003983">
    <property type="term" value="F:UTP:glucose-1-phosphate uridylyltransferase activity"/>
    <property type="evidence" value="ECO:0007669"/>
    <property type="project" value="UniProtKB-EC"/>
</dbReference>
<feature type="binding site" evidence="11">
    <location>
        <position position="346"/>
    </location>
    <ligand>
        <name>UTP</name>
        <dbReference type="ChEBI" id="CHEBI:46398"/>
    </ligand>
</feature>
<evidence type="ECO:0000256" key="1">
    <source>
        <dbReference type="ARBA" id="ARBA00010401"/>
    </source>
</evidence>
<comment type="subunit">
    <text evidence="2">Homooctamer.</text>
</comment>
<feature type="binding site" evidence="11">
    <location>
        <position position="102"/>
    </location>
    <ligand>
        <name>UTP</name>
        <dbReference type="ChEBI" id="CHEBI:46398"/>
    </ligand>
</feature>
<evidence type="ECO:0000256" key="4">
    <source>
        <dbReference type="ARBA" id="ARBA00019048"/>
    </source>
</evidence>
<evidence type="ECO:0000256" key="7">
    <source>
        <dbReference type="ARBA" id="ARBA00023579"/>
    </source>
</evidence>
<dbReference type="InterPro" id="IPR016267">
    <property type="entry name" value="UDPGP_trans"/>
</dbReference>
<evidence type="ECO:0000256" key="8">
    <source>
        <dbReference type="ARBA" id="ARBA00047432"/>
    </source>
</evidence>
<comment type="similarity">
    <text evidence="1 9">Belongs to the UDPGP type 1 family.</text>
</comment>
<dbReference type="AlphaFoldDB" id="A0AAF3FK31"/>
<dbReference type="Gene3D" id="2.160.10.10">
    <property type="entry name" value="Hexapeptide repeat proteins"/>
    <property type="match status" value="1"/>
</dbReference>
<dbReference type="EC" id="2.7.7.9" evidence="3 9"/>
<dbReference type="FunFam" id="3.90.550.10:FF:000002">
    <property type="entry name" value="UTP--glucose-1-phosphate uridylyltransferase"/>
    <property type="match status" value="1"/>
</dbReference>
<keyword evidence="6 9" id="KW-0548">Nucleotidyltransferase</keyword>
<organism evidence="12 13">
    <name type="scientific">Mesorhabditis belari</name>
    <dbReference type="NCBI Taxonomy" id="2138241"/>
    <lineage>
        <taxon>Eukaryota</taxon>
        <taxon>Metazoa</taxon>
        <taxon>Ecdysozoa</taxon>
        <taxon>Nematoda</taxon>
        <taxon>Chromadorea</taxon>
        <taxon>Rhabditida</taxon>
        <taxon>Rhabditina</taxon>
        <taxon>Rhabditomorpha</taxon>
        <taxon>Rhabditoidea</taxon>
        <taxon>Rhabditidae</taxon>
        <taxon>Mesorhabditinae</taxon>
        <taxon>Mesorhabditis</taxon>
    </lineage>
</organism>
<evidence type="ECO:0000313" key="13">
    <source>
        <dbReference type="WBParaSite" id="MBELARI_LOCUS7475"/>
    </source>
</evidence>
<reference evidence="13" key="1">
    <citation type="submission" date="2024-02" db="UniProtKB">
        <authorList>
            <consortium name="WormBaseParasite"/>
        </authorList>
    </citation>
    <scope>IDENTIFICATION</scope>
</reference>
<dbReference type="SUPFAM" id="SSF53448">
    <property type="entry name" value="Nucleotide-diphospho-sugar transferases"/>
    <property type="match status" value="1"/>
</dbReference>
<accession>A0AAF3FK31</accession>
<dbReference type="Pfam" id="PF01704">
    <property type="entry name" value="UDPGP"/>
    <property type="match status" value="1"/>
</dbReference>
<feature type="binding site" evidence="11">
    <location>
        <position position="209"/>
    </location>
    <ligand>
        <name>UTP</name>
        <dbReference type="ChEBI" id="CHEBI:46398"/>
    </ligand>
</feature>
<dbReference type="InterPro" id="IPR029044">
    <property type="entry name" value="Nucleotide-diphossugar_trans"/>
</dbReference>
<comment type="catalytic activity">
    <reaction evidence="8">
        <text>alpha-D-glucose 1-phosphate + UTP + H(+) = UDP-alpha-D-glucose + diphosphate</text>
        <dbReference type="Rhea" id="RHEA:19889"/>
        <dbReference type="ChEBI" id="CHEBI:15378"/>
        <dbReference type="ChEBI" id="CHEBI:33019"/>
        <dbReference type="ChEBI" id="CHEBI:46398"/>
        <dbReference type="ChEBI" id="CHEBI:58601"/>
        <dbReference type="ChEBI" id="CHEBI:58885"/>
        <dbReference type="EC" id="2.7.7.9"/>
    </reaction>
    <physiologicalReaction direction="left-to-right" evidence="8">
        <dbReference type="Rhea" id="RHEA:19890"/>
    </physiologicalReaction>
</comment>
<keyword evidence="5 9" id="KW-0808">Transferase</keyword>